<dbReference type="OrthoDB" id="3391752at2"/>
<comment type="caution">
    <text evidence="2">The sequence shown here is derived from an EMBL/GenBank/DDBJ whole genome shotgun (WGS) entry which is preliminary data.</text>
</comment>
<sequence>MVQGGARLRSGPAKDPHSRTSERAGFTLASLPNTGWDGKPPAFPLERYRVTGPDGPDEKAMRSFRKRELALWRQLWRSPQAWAWSMPQYSYLVWDIAMYCRLMVLAGENTATAADRGLIPRYADRIGLSAAGLAALGWQITPDEMANRRMERRDETPETAYPRRLRAV</sequence>
<evidence type="ECO:0000313" key="2">
    <source>
        <dbReference type="EMBL" id="PLS26027.1"/>
    </source>
</evidence>
<gene>
    <name evidence="2" type="ORF">Uis4E_2202</name>
</gene>
<keyword evidence="3" id="KW-1185">Reference proteome</keyword>
<dbReference type="EMBL" id="NMWT01000036">
    <property type="protein sequence ID" value="PLS26027.1"/>
    <property type="molecule type" value="Genomic_DNA"/>
</dbReference>
<evidence type="ECO:0000256" key="1">
    <source>
        <dbReference type="SAM" id="MobiDB-lite"/>
    </source>
</evidence>
<accession>A0A2N5IVQ4</accession>
<protein>
    <submittedName>
        <fullName evidence="2">Uncharacterized protein</fullName>
    </submittedName>
</protein>
<feature type="compositionally biased region" description="Basic and acidic residues" evidence="1">
    <location>
        <begin position="12"/>
        <end position="22"/>
    </location>
</feature>
<reference evidence="2 3" key="1">
    <citation type="submission" date="2017-07" db="EMBL/GenBank/DDBJ databases">
        <title>Bifidobacterium novel species.</title>
        <authorList>
            <person name="Lugli G.A."/>
            <person name="Milani C."/>
            <person name="Duranti S."/>
            <person name="Mangifesta M."/>
        </authorList>
    </citation>
    <scope>NUCLEOTIDE SEQUENCE [LARGE SCALE GENOMIC DNA]</scope>
    <source>
        <strain evidence="2 3">77</strain>
    </source>
</reference>
<name>A0A2N5IVQ4_9BIFI</name>
<organism evidence="2 3">
    <name type="scientific">Bifidobacterium parmae</name>
    <dbReference type="NCBI Taxonomy" id="361854"/>
    <lineage>
        <taxon>Bacteria</taxon>
        <taxon>Bacillati</taxon>
        <taxon>Actinomycetota</taxon>
        <taxon>Actinomycetes</taxon>
        <taxon>Bifidobacteriales</taxon>
        <taxon>Bifidobacteriaceae</taxon>
        <taxon>Bifidobacterium</taxon>
    </lineage>
</organism>
<dbReference type="RefSeq" id="WP_101623253.1">
    <property type="nucleotide sequence ID" value="NZ_NMWT01000036.1"/>
</dbReference>
<dbReference type="Proteomes" id="UP000235034">
    <property type="component" value="Unassembled WGS sequence"/>
</dbReference>
<dbReference type="AlphaFoldDB" id="A0A2N5IVQ4"/>
<evidence type="ECO:0000313" key="3">
    <source>
        <dbReference type="Proteomes" id="UP000235034"/>
    </source>
</evidence>
<feature type="region of interest" description="Disordered" evidence="1">
    <location>
        <begin position="1"/>
        <end position="42"/>
    </location>
</feature>
<proteinExistence type="predicted"/>